<keyword evidence="2" id="KW-1185">Reference proteome</keyword>
<dbReference type="Gene3D" id="1.10.530.10">
    <property type="match status" value="1"/>
</dbReference>
<name>A0A7W9AH17_9SPHN</name>
<accession>A0A7W9AH17</accession>
<dbReference type="AlphaFoldDB" id="A0A7W9AH17"/>
<evidence type="ECO:0000313" key="1">
    <source>
        <dbReference type="EMBL" id="MBB5685246.1"/>
    </source>
</evidence>
<evidence type="ECO:0008006" key="3">
    <source>
        <dbReference type="Google" id="ProtNLM"/>
    </source>
</evidence>
<organism evidence="1 2">
    <name type="scientific">Sphingobium boeckii</name>
    <dbReference type="NCBI Taxonomy" id="1082345"/>
    <lineage>
        <taxon>Bacteria</taxon>
        <taxon>Pseudomonadati</taxon>
        <taxon>Pseudomonadota</taxon>
        <taxon>Alphaproteobacteria</taxon>
        <taxon>Sphingomonadales</taxon>
        <taxon>Sphingomonadaceae</taxon>
        <taxon>Sphingobium</taxon>
    </lineage>
</organism>
<reference evidence="1 2" key="1">
    <citation type="submission" date="2020-08" db="EMBL/GenBank/DDBJ databases">
        <title>Genomic Encyclopedia of Type Strains, Phase IV (KMG-IV): sequencing the most valuable type-strain genomes for metagenomic binning, comparative biology and taxonomic classification.</title>
        <authorList>
            <person name="Goeker M."/>
        </authorList>
    </citation>
    <scope>NUCLEOTIDE SEQUENCE [LARGE SCALE GENOMIC DNA]</scope>
    <source>
        <strain evidence="1 2">DSM 25079</strain>
    </source>
</reference>
<evidence type="ECO:0000313" key="2">
    <source>
        <dbReference type="Proteomes" id="UP000549617"/>
    </source>
</evidence>
<comment type="caution">
    <text evidence="1">The sequence shown here is derived from an EMBL/GenBank/DDBJ whole genome shotgun (WGS) entry which is preliminary data.</text>
</comment>
<dbReference type="EMBL" id="JACIJC010000002">
    <property type="protein sequence ID" value="MBB5685246.1"/>
    <property type="molecule type" value="Genomic_DNA"/>
</dbReference>
<proteinExistence type="predicted"/>
<dbReference type="SUPFAM" id="SSF53955">
    <property type="entry name" value="Lysozyme-like"/>
    <property type="match status" value="1"/>
</dbReference>
<sequence length="334" mass="35392">MGMMIGRVDHAQEAAMRRAELIYAQARSELSTRLWQAALGAGDGSYARTPKMERSAQGVSLDSLMALMMARDADDAAPARRASQTKAEPLAIPTKAEPVVPAARAVAAERPAGLGVNAGFTNILQASAVRTGIPAPALAAIVNAEAAKDEDGRWRVYSRNPRSSAAGLGQFLSGTWRGEAERSGTWLNSLCIARGWVDGRGKVIKEARSQLLALRYDPEASINAIADYAKGNLDRLRSAGVHVGQGLDDIAQAAYFGHHLGIGDAIKFMKGGLQAGRARRLLDAQIGNGAANRRIAETGDAVSAHRNWLLGFVGRNIRPARFAALQPVGPGRVS</sequence>
<protein>
    <recommendedName>
        <fullName evidence="3">Peptidoglycan-binding protein</fullName>
    </recommendedName>
</protein>
<gene>
    <name evidence="1" type="ORF">FHS49_001254</name>
</gene>
<dbReference type="Proteomes" id="UP000549617">
    <property type="component" value="Unassembled WGS sequence"/>
</dbReference>
<dbReference type="InterPro" id="IPR023346">
    <property type="entry name" value="Lysozyme-like_dom_sf"/>
</dbReference>